<evidence type="ECO:0000313" key="6">
    <source>
        <dbReference type="Proteomes" id="UP000318704"/>
    </source>
</evidence>
<accession>A0A517VUU6</accession>
<dbReference type="GO" id="GO:0030288">
    <property type="term" value="C:outer membrane-bounded periplasmic space"/>
    <property type="evidence" value="ECO:0007669"/>
    <property type="project" value="TreeGrafter"/>
</dbReference>
<dbReference type="Proteomes" id="UP000318704">
    <property type="component" value="Chromosome"/>
</dbReference>
<dbReference type="EMBL" id="CP037920">
    <property type="protein sequence ID" value="QDT96770.1"/>
    <property type="molecule type" value="Genomic_DNA"/>
</dbReference>
<dbReference type="AlphaFoldDB" id="A0A517VUU6"/>
<dbReference type="InterPro" id="IPR025997">
    <property type="entry name" value="SBP_2_dom"/>
</dbReference>
<dbReference type="KEGG" id="gaw:V144x_22280"/>
<name>A0A517VUU6_9PLAN</name>
<comment type="subcellular location">
    <subcellularLocation>
        <location evidence="1">Cell envelope</location>
    </subcellularLocation>
</comment>
<gene>
    <name evidence="5" type="primary">rbsB_1</name>
    <name evidence="5" type="ORF">V144x_22280</name>
</gene>
<dbReference type="InterPro" id="IPR050555">
    <property type="entry name" value="Bact_Solute-Bind_Prot2"/>
</dbReference>
<protein>
    <submittedName>
        <fullName evidence="5">D-ribose-binding periplasmic protein</fullName>
    </submittedName>
</protein>
<evidence type="ECO:0000256" key="1">
    <source>
        <dbReference type="ARBA" id="ARBA00004196"/>
    </source>
</evidence>
<dbReference type="SUPFAM" id="SSF53822">
    <property type="entry name" value="Periplasmic binding protein-like I"/>
    <property type="match status" value="1"/>
</dbReference>
<proteinExistence type="inferred from homology"/>
<reference evidence="5 6" key="1">
    <citation type="submission" date="2019-03" db="EMBL/GenBank/DDBJ databases">
        <title>Deep-cultivation of Planctomycetes and their phenomic and genomic characterization uncovers novel biology.</title>
        <authorList>
            <person name="Wiegand S."/>
            <person name="Jogler M."/>
            <person name="Boedeker C."/>
            <person name="Pinto D."/>
            <person name="Vollmers J."/>
            <person name="Rivas-Marin E."/>
            <person name="Kohn T."/>
            <person name="Peeters S.H."/>
            <person name="Heuer A."/>
            <person name="Rast P."/>
            <person name="Oberbeckmann S."/>
            <person name="Bunk B."/>
            <person name="Jeske O."/>
            <person name="Meyerdierks A."/>
            <person name="Storesund J.E."/>
            <person name="Kallscheuer N."/>
            <person name="Luecker S."/>
            <person name="Lage O.M."/>
            <person name="Pohl T."/>
            <person name="Merkel B.J."/>
            <person name="Hornburger P."/>
            <person name="Mueller R.-W."/>
            <person name="Bruemmer F."/>
            <person name="Labrenz M."/>
            <person name="Spormann A.M."/>
            <person name="Op den Camp H."/>
            <person name="Overmann J."/>
            <person name="Amann R."/>
            <person name="Jetten M.S.M."/>
            <person name="Mascher T."/>
            <person name="Medema M.H."/>
            <person name="Devos D.P."/>
            <person name="Kaster A.-K."/>
            <person name="Ovreas L."/>
            <person name="Rohde M."/>
            <person name="Galperin M.Y."/>
            <person name="Jogler C."/>
        </authorList>
    </citation>
    <scope>NUCLEOTIDE SEQUENCE [LARGE SCALE GENOMIC DNA]</scope>
    <source>
        <strain evidence="5 6">V144</strain>
    </source>
</reference>
<feature type="compositionally biased region" description="Basic and acidic residues" evidence="3">
    <location>
        <begin position="346"/>
        <end position="378"/>
    </location>
</feature>
<dbReference type="GO" id="GO:0030246">
    <property type="term" value="F:carbohydrate binding"/>
    <property type="evidence" value="ECO:0007669"/>
    <property type="project" value="TreeGrafter"/>
</dbReference>
<dbReference type="InterPro" id="IPR028082">
    <property type="entry name" value="Peripla_BP_I"/>
</dbReference>
<dbReference type="Gene3D" id="3.40.50.2300">
    <property type="match status" value="2"/>
</dbReference>
<dbReference type="CDD" id="cd06314">
    <property type="entry name" value="PBP1_tmGBP"/>
    <property type="match status" value="1"/>
</dbReference>
<comment type="similarity">
    <text evidence="2">Belongs to the bacterial solute-binding protein 2 family.</text>
</comment>
<feature type="domain" description="Periplasmic binding protein" evidence="4">
    <location>
        <begin position="38"/>
        <end position="304"/>
    </location>
</feature>
<dbReference type="PANTHER" id="PTHR30036">
    <property type="entry name" value="D-XYLOSE-BINDING PERIPLASMIC PROTEIN"/>
    <property type="match status" value="1"/>
</dbReference>
<dbReference type="Pfam" id="PF13407">
    <property type="entry name" value="Peripla_BP_4"/>
    <property type="match status" value="1"/>
</dbReference>
<dbReference type="RefSeq" id="WP_232102785.1">
    <property type="nucleotide sequence ID" value="NZ_CP037920.1"/>
</dbReference>
<dbReference type="PANTHER" id="PTHR30036:SF7">
    <property type="entry name" value="ABC TRANSPORTER PERIPLASMIC-BINDING PROTEIN YPHF"/>
    <property type="match status" value="1"/>
</dbReference>
<evidence type="ECO:0000256" key="2">
    <source>
        <dbReference type="ARBA" id="ARBA00007639"/>
    </source>
</evidence>
<feature type="region of interest" description="Disordered" evidence="3">
    <location>
        <begin position="340"/>
        <end position="378"/>
    </location>
</feature>
<evidence type="ECO:0000313" key="5">
    <source>
        <dbReference type="EMBL" id="QDT96770.1"/>
    </source>
</evidence>
<dbReference type="PROSITE" id="PS51257">
    <property type="entry name" value="PROKAR_LIPOPROTEIN"/>
    <property type="match status" value="1"/>
</dbReference>
<sequence length="378" mass="41808">MSCRELIRNCIFFTTILSISIAIVGCNQGKEDGKKTVSFVTNGIASFWVIAQKGAEKAGEDLDVNVEVRMPPQGVADQKRMVQELLAQGIDGIAISPIDPDNQSELLQEVADNSILITQDSDAPNSPRLCYVGMDNYKAGRMCGELVKEALPEGGEVMLFVGRLGQANARHRRQGVIDELMDRSYDNTRYDEPDKVVKNDKYTILDTRLDDFDFPQAKANAQDAIAKYPNLKCMVGLFAYNPPLCLEAIKDAGKLNQIKVVSFDEDEISLQGIVDGTVVGTVVQNPYRYGYESVRILNALANGDQSVIPESKAILIPARTIRKDNVKEFWAELKSILGDSNQTGEKLPETTKTESSTEKNTEKNNESTEKQKETKADE</sequence>
<evidence type="ECO:0000259" key="4">
    <source>
        <dbReference type="Pfam" id="PF13407"/>
    </source>
</evidence>
<evidence type="ECO:0000256" key="3">
    <source>
        <dbReference type="SAM" id="MobiDB-lite"/>
    </source>
</evidence>
<organism evidence="5 6">
    <name type="scientific">Gimesia aquarii</name>
    <dbReference type="NCBI Taxonomy" id="2527964"/>
    <lineage>
        <taxon>Bacteria</taxon>
        <taxon>Pseudomonadati</taxon>
        <taxon>Planctomycetota</taxon>
        <taxon>Planctomycetia</taxon>
        <taxon>Planctomycetales</taxon>
        <taxon>Planctomycetaceae</taxon>
        <taxon>Gimesia</taxon>
    </lineage>
</organism>